<dbReference type="RefSeq" id="WP_202834428.1">
    <property type="nucleotide sequence ID" value="NZ_JAETWB010000023.1"/>
</dbReference>
<proteinExistence type="predicted"/>
<protein>
    <recommendedName>
        <fullName evidence="4">NAD(P)-binding domain-containing protein</fullName>
    </recommendedName>
</protein>
<dbReference type="Proteomes" id="UP000660885">
    <property type="component" value="Unassembled WGS sequence"/>
</dbReference>
<dbReference type="SUPFAM" id="SSF51735">
    <property type="entry name" value="NAD(P)-binding Rossmann-fold domains"/>
    <property type="match status" value="1"/>
</dbReference>
<evidence type="ECO:0000313" key="2">
    <source>
        <dbReference type="EMBL" id="MBL6081204.1"/>
    </source>
</evidence>
<dbReference type="Gene3D" id="3.40.50.720">
    <property type="entry name" value="NAD(P)-binding Rossmann-like Domain"/>
    <property type="match status" value="1"/>
</dbReference>
<organism evidence="2 3">
    <name type="scientific">Belnapia arida</name>
    <dbReference type="NCBI Taxonomy" id="2804533"/>
    <lineage>
        <taxon>Bacteria</taxon>
        <taxon>Pseudomonadati</taxon>
        <taxon>Pseudomonadota</taxon>
        <taxon>Alphaproteobacteria</taxon>
        <taxon>Acetobacterales</taxon>
        <taxon>Roseomonadaceae</taxon>
        <taxon>Belnapia</taxon>
    </lineage>
</organism>
<gene>
    <name evidence="2" type="ORF">JMJ56_24715</name>
</gene>
<evidence type="ECO:0000256" key="1">
    <source>
        <dbReference type="SAM" id="MobiDB-lite"/>
    </source>
</evidence>
<reference evidence="2 3" key="1">
    <citation type="submission" date="2021-01" db="EMBL/GenBank/DDBJ databases">
        <title>Belnapia mucosa sp. nov. and Belnapia arida sp. nov., isolated from the Tabernas Desert (Almeria, Spain).</title>
        <authorList>
            <person name="Molina-Menor E."/>
            <person name="Vidal-Verdu A."/>
            <person name="Calonge A."/>
            <person name="Satari L."/>
            <person name="Pereto J."/>
            <person name="Porcar M."/>
        </authorList>
    </citation>
    <scope>NUCLEOTIDE SEQUENCE [LARGE SCALE GENOMIC DNA]</scope>
    <source>
        <strain evidence="2 3">T18</strain>
    </source>
</reference>
<keyword evidence="3" id="KW-1185">Reference proteome</keyword>
<dbReference type="PANTHER" id="PTHR14097:SF7">
    <property type="entry name" value="OXIDOREDUCTASE HTATIP2"/>
    <property type="match status" value="1"/>
</dbReference>
<feature type="compositionally biased region" description="Basic residues" evidence="1">
    <location>
        <begin position="134"/>
        <end position="146"/>
    </location>
</feature>
<dbReference type="PANTHER" id="PTHR14097">
    <property type="entry name" value="OXIDOREDUCTASE HTATIP2"/>
    <property type="match status" value="1"/>
</dbReference>
<name>A0ABS1UB95_9PROT</name>
<feature type="region of interest" description="Disordered" evidence="1">
    <location>
        <begin position="126"/>
        <end position="146"/>
    </location>
</feature>
<dbReference type="EMBL" id="JAETWB010000023">
    <property type="protein sequence ID" value="MBL6081204.1"/>
    <property type="molecule type" value="Genomic_DNA"/>
</dbReference>
<feature type="region of interest" description="Disordered" evidence="1">
    <location>
        <begin position="85"/>
        <end position="106"/>
    </location>
</feature>
<evidence type="ECO:0008006" key="4">
    <source>
        <dbReference type="Google" id="ProtNLM"/>
    </source>
</evidence>
<evidence type="ECO:0000313" key="3">
    <source>
        <dbReference type="Proteomes" id="UP000660885"/>
    </source>
</evidence>
<dbReference type="InterPro" id="IPR036291">
    <property type="entry name" value="NAD(P)-bd_dom_sf"/>
</dbReference>
<accession>A0ABS1UB95</accession>
<sequence length="146" mass="16424">MDGVVSALGTTRATTRLPSAYRTINYDYPLAVASHAQAHGATHFALTSSLGANPRSRFVYTRTKGELESELKKLGFLPLTMIRPSVLGEDREQQRPDERHGADRRQHPFFIHFPVVRQSRGLYPRNGRAAFRAKSGRHRRKPFPAG</sequence>
<comment type="caution">
    <text evidence="2">The sequence shown here is derived from an EMBL/GenBank/DDBJ whole genome shotgun (WGS) entry which is preliminary data.</text>
</comment>
<feature type="compositionally biased region" description="Basic and acidic residues" evidence="1">
    <location>
        <begin position="88"/>
        <end position="106"/>
    </location>
</feature>